<dbReference type="GO" id="GO:0016747">
    <property type="term" value="F:acyltransferase activity, transferring groups other than amino-acyl groups"/>
    <property type="evidence" value="ECO:0007669"/>
    <property type="project" value="InterPro"/>
</dbReference>
<dbReference type="GO" id="GO:0000271">
    <property type="term" value="P:polysaccharide biosynthetic process"/>
    <property type="evidence" value="ECO:0007669"/>
    <property type="project" value="TreeGrafter"/>
</dbReference>
<dbReference type="AlphaFoldDB" id="H7EI37"/>
<evidence type="ECO:0000313" key="3">
    <source>
        <dbReference type="EMBL" id="EIC02716.1"/>
    </source>
</evidence>
<evidence type="ECO:0000259" key="2">
    <source>
        <dbReference type="Pfam" id="PF01757"/>
    </source>
</evidence>
<evidence type="ECO:0000313" key="4">
    <source>
        <dbReference type="Proteomes" id="UP000003571"/>
    </source>
</evidence>
<organism evidence="3 4">
    <name type="scientific">Treponema saccharophilum DSM 2985</name>
    <dbReference type="NCBI Taxonomy" id="907348"/>
    <lineage>
        <taxon>Bacteria</taxon>
        <taxon>Pseudomonadati</taxon>
        <taxon>Spirochaetota</taxon>
        <taxon>Spirochaetia</taxon>
        <taxon>Spirochaetales</taxon>
        <taxon>Treponemataceae</taxon>
        <taxon>Treponema</taxon>
    </lineage>
</organism>
<feature type="transmembrane region" description="Helical" evidence="1">
    <location>
        <begin position="178"/>
        <end position="199"/>
    </location>
</feature>
<dbReference type="Proteomes" id="UP000003571">
    <property type="component" value="Unassembled WGS sequence"/>
</dbReference>
<dbReference type="PANTHER" id="PTHR23028">
    <property type="entry name" value="ACETYLTRANSFERASE"/>
    <property type="match status" value="1"/>
</dbReference>
<feature type="transmembrane region" description="Helical" evidence="1">
    <location>
        <begin position="16"/>
        <end position="35"/>
    </location>
</feature>
<name>H7EI37_9SPIR</name>
<dbReference type="OrthoDB" id="9796461at2"/>
<dbReference type="eggNOG" id="COG1835">
    <property type="taxonomic scope" value="Bacteria"/>
</dbReference>
<keyword evidence="3" id="KW-0808">Transferase</keyword>
<reference evidence="3 4" key="1">
    <citation type="submission" date="2011-09" db="EMBL/GenBank/DDBJ databases">
        <title>The draft genome of Treponema saccharophilum DSM 2985.</title>
        <authorList>
            <consortium name="US DOE Joint Genome Institute (JGI-PGF)"/>
            <person name="Lucas S."/>
            <person name="Copeland A."/>
            <person name="Lapidus A."/>
            <person name="Glavina del Rio T."/>
            <person name="Dalin E."/>
            <person name="Tice H."/>
            <person name="Bruce D."/>
            <person name="Goodwin L."/>
            <person name="Pitluck S."/>
            <person name="Peters L."/>
            <person name="Kyrpides N."/>
            <person name="Mavromatis K."/>
            <person name="Ivanova N."/>
            <person name="Markowitz V."/>
            <person name="Cheng J.-F."/>
            <person name="Hugenholtz P."/>
            <person name="Woyke T."/>
            <person name="Wu D."/>
            <person name="Gronow S."/>
            <person name="Wellnitz S."/>
            <person name="Brambilla E."/>
            <person name="Klenk H.-P."/>
            <person name="Eisen J.A."/>
        </authorList>
    </citation>
    <scope>NUCLEOTIDE SEQUENCE [LARGE SCALE GENOMIC DNA]</scope>
    <source>
        <strain evidence="3 4">DSM 2985</strain>
    </source>
</reference>
<comment type="caution">
    <text evidence="3">The sequence shown here is derived from an EMBL/GenBank/DDBJ whole genome shotgun (WGS) entry which is preliminary data.</text>
</comment>
<dbReference type="STRING" id="907348.TresaDRAFT_2211"/>
<dbReference type="EMBL" id="AGRW01000034">
    <property type="protein sequence ID" value="EIC02716.1"/>
    <property type="molecule type" value="Genomic_DNA"/>
</dbReference>
<dbReference type="InterPro" id="IPR050879">
    <property type="entry name" value="Acyltransferase_3"/>
</dbReference>
<feature type="transmembrane region" description="Helical" evidence="1">
    <location>
        <begin position="211"/>
        <end position="233"/>
    </location>
</feature>
<accession>H7EI37</accession>
<feature type="transmembrane region" description="Helical" evidence="1">
    <location>
        <begin position="351"/>
        <end position="368"/>
    </location>
</feature>
<feature type="transmembrane region" description="Helical" evidence="1">
    <location>
        <begin position="98"/>
        <end position="116"/>
    </location>
</feature>
<keyword evidence="1" id="KW-1133">Transmembrane helix</keyword>
<feature type="transmembrane region" description="Helical" evidence="1">
    <location>
        <begin position="123"/>
        <end position="142"/>
    </location>
</feature>
<evidence type="ECO:0000256" key="1">
    <source>
        <dbReference type="SAM" id="Phobius"/>
    </source>
</evidence>
<dbReference type="Pfam" id="PF01757">
    <property type="entry name" value="Acyl_transf_3"/>
    <property type="match status" value="1"/>
</dbReference>
<dbReference type="GO" id="GO:0016020">
    <property type="term" value="C:membrane"/>
    <property type="evidence" value="ECO:0007669"/>
    <property type="project" value="TreeGrafter"/>
</dbReference>
<dbReference type="InterPro" id="IPR002656">
    <property type="entry name" value="Acyl_transf_3_dom"/>
</dbReference>
<feature type="transmembrane region" description="Helical" evidence="1">
    <location>
        <begin position="47"/>
        <end position="69"/>
    </location>
</feature>
<sequence>MENKAIAQNKNLNIEIIRSLSLLMILLFHFGGLVHGNDRTHHELFNFILNLGGEVGVTLFFIISGYGIFHSLNHTFEKGGFSYRNFILRRLQRLAPSYYLGLIFMLCIGDGAWYLGKEHILNIIMHFLFLHGFVPSYSGAIIGSAWYLSTQFILYLIAPLCFLFYWKHEAKHGVNVFVSLFVSIILTVASKFFMFHYVVSLLGFNNSYNFWAGRTIFICVLDNFVMGMTIAFIEKNCKPLVRNNCIRMVLAILSACMIYVVSVYLGRKGIHTDNLYGYTFHSVLAFSCSLFIYFASSIRLSDKTKQHNLFIKVLLWLSKYSYAIFLLHLEIARNIMTKSPIFIMLKDKHKILAYLLLYLITISFGYILHNISEKMNLFQITTAQNNKNKENIK</sequence>
<dbReference type="PATRIC" id="fig|907348.3.peg.472"/>
<feature type="transmembrane region" description="Helical" evidence="1">
    <location>
        <begin position="309"/>
        <end position="331"/>
    </location>
</feature>
<gene>
    <name evidence="3" type="ORF">TresaDRAFT_2211</name>
</gene>
<keyword evidence="4" id="KW-1185">Reference proteome</keyword>
<feature type="domain" description="Acyltransferase 3" evidence="2">
    <location>
        <begin position="12"/>
        <end position="368"/>
    </location>
</feature>
<proteinExistence type="predicted"/>
<feature type="transmembrane region" description="Helical" evidence="1">
    <location>
        <begin position="148"/>
        <end position="166"/>
    </location>
</feature>
<feature type="transmembrane region" description="Helical" evidence="1">
    <location>
        <begin position="278"/>
        <end position="297"/>
    </location>
</feature>
<keyword evidence="1" id="KW-0472">Membrane</keyword>
<keyword evidence="1" id="KW-0812">Transmembrane</keyword>
<feature type="transmembrane region" description="Helical" evidence="1">
    <location>
        <begin position="245"/>
        <end position="266"/>
    </location>
</feature>
<dbReference type="PANTHER" id="PTHR23028:SF53">
    <property type="entry name" value="ACYL_TRANSF_3 DOMAIN-CONTAINING PROTEIN"/>
    <property type="match status" value="1"/>
</dbReference>
<protein>
    <submittedName>
        <fullName evidence="3">Acyltransferase 3</fullName>
    </submittedName>
</protein>
<dbReference type="RefSeq" id="WP_002702489.1">
    <property type="nucleotide sequence ID" value="NZ_AGRW01000034.1"/>
</dbReference>
<keyword evidence="3" id="KW-0012">Acyltransferase</keyword>